<reference evidence="4 5" key="1">
    <citation type="submission" date="2021-05" db="EMBL/GenBank/DDBJ databases">
        <title>Complete genome of Nocardioides aquaticus KCTC 9944T isolated from meromictic and hypersaline Ekho Lake, Antarctica.</title>
        <authorList>
            <person name="Hwang K."/>
            <person name="Kim K.M."/>
            <person name="Choe H."/>
        </authorList>
    </citation>
    <scope>NUCLEOTIDE SEQUENCE [LARGE SCALE GENOMIC DNA]</scope>
    <source>
        <strain evidence="4 5">KCTC 9944</strain>
    </source>
</reference>
<feature type="transmembrane region" description="Helical" evidence="2">
    <location>
        <begin position="76"/>
        <end position="95"/>
    </location>
</feature>
<organism evidence="4 5">
    <name type="scientific">Nocardioides aquaticus</name>
    <dbReference type="NCBI Taxonomy" id="160826"/>
    <lineage>
        <taxon>Bacteria</taxon>
        <taxon>Bacillati</taxon>
        <taxon>Actinomycetota</taxon>
        <taxon>Actinomycetes</taxon>
        <taxon>Propionibacteriales</taxon>
        <taxon>Nocardioidaceae</taxon>
        <taxon>Nocardioides</taxon>
    </lineage>
</organism>
<dbReference type="EC" id="3.1.3.3" evidence="4"/>
<evidence type="ECO:0000313" key="5">
    <source>
        <dbReference type="Proteomes" id="UP000679307"/>
    </source>
</evidence>
<dbReference type="EMBL" id="CP075371">
    <property type="protein sequence ID" value="QVT80981.1"/>
    <property type="molecule type" value="Genomic_DNA"/>
</dbReference>
<feature type="domain" description="PPM-type phosphatase" evidence="3">
    <location>
        <begin position="154"/>
        <end position="366"/>
    </location>
</feature>
<dbReference type="PANTHER" id="PTHR43156:SF2">
    <property type="entry name" value="STAGE II SPORULATION PROTEIN E"/>
    <property type="match status" value="1"/>
</dbReference>
<evidence type="ECO:0000256" key="2">
    <source>
        <dbReference type="SAM" id="Phobius"/>
    </source>
</evidence>
<dbReference type="Gene3D" id="3.60.40.10">
    <property type="entry name" value="PPM-type phosphatase domain"/>
    <property type="match status" value="1"/>
</dbReference>
<evidence type="ECO:0000256" key="1">
    <source>
        <dbReference type="ARBA" id="ARBA00022801"/>
    </source>
</evidence>
<keyword evidence="2" id="KW-0472">Membrane</keyword>
<proteinExistence type="predicted"/>
<keyword evidence="1 4" id="KW-0378">Hydrolase</keyword>
<dbReference type="Pfam" id="PF07228">
    <property type="entry name" value="SpoIIE"/>
    <property type="match status" value="1"/>
</dbReference>
<protein>
    <submittedName>
        <fullName evidence="4">Phosphoserine phosphatase RsbP</fullName>
        <ecNumber evidence="4">3.1.3.3</ecNumber>
    </submittedName>
</protein>
<dbReference type="Proteomes" id="UP000679307">
    <property type="component" value="Chromosome"/>
</dbReference>
<keyword evidence="2" id="KW-1133">Transmembrane helix</keyword>
<evidence type="ECO:0000259" key="3">
    <source>
        <dbReference type="SMART" id="SM00331"/>
    </source>
</evidence>
<gene>
    <name evidence="4" type="primary">rsbP</name>
    <name evidence="4" type="ORF">ENKNEFLB_03384</name>
</gene>
<feature type="transmembrane region" description="Helical" evidence="2">
    <location>
        <begin position="102"/>
        <end position="121"/>
    </location>
</feature>
<dbReference type="SMART" id="SM00331">
    <property type="entry name" value="PP2C_SIG"/>
    <property type="match status" value="1"/>
</dbReference>
<evidence type="ECO:0000313" key="4">
    <source>
        <dbReference type="EMBL" id="QVT80981.1"/>
    </source>
</evidence>
<dbReference type="InterPro" id="IPR036457">
    <property type="entry name" value="PPM-type-like_dom_sf"/>
</dbReference>
<keyword evidence="2" id="KW-0812">Transmembrane</keyword>
<name>A0ABX8EKU3_9ACTN</name>
<accession>A0ABX8EKU3</accession>
<keyword evidence="5" id="KW-1185">Reference proteome</keyword>
<feature type="transmembrane region" description="Helical" evidence="2">
    <location>
        <begin position="34"/>
        <end position="56"/>
    </location>
</feature>
<dbReference type="InterPro" id="IPR052016">
    <property type="entry name" value="Bact_Sigma-Reg"/>
</dbReference>
<sequence length="367" mass="38639">MSTPTRDVRPERVLAPRRGLRSLRRHGVSAETRLSVGLGAVSTVVALLVVAFDGIMPFTSLMVPLLVGSIFLGPRTLPWFVIYLMLLLTAQVALVGDSGGRIVGPTTVQFTMGLIVLFTSFRRSQLGVGGLRGESMLVDLRDRILTQGGIPALPEGWQVDSAIHSAGGTPFAGDFVVATRVDDPGRLEVVVVDVSGKGADAGTRALLLSGAFGGLLGATRPDGFLPAANDYMVRQDWDEGFATAVHLSVDLGTGAYEVRSAGHPPALHRSAGSGRWRVLDSEGPVLGLIEGPDFVAARGVVGHGDTLLLYTDGMVEEPRRDIDLGIDRLLGAAEQLLRGSVGGAATRLVTALGSPDDDRAMIVVHRT</sequence>
<dbReference type="PANTHER" id="PTHR43156">
    <property type="entry name" value="STAGE II SPORULATION PROTEIN E-RELATED"/>
    <property type="match status" value="1"/>
</dbReference>
<dbReference type="GO" id="GO:0016787">
    <property type="term" value="F:hydrolase activity"/>
    <property type="evidence" value="ECO:0007669"/>
    <property type="project" value="UniProtKB-KW"/>
</dbReference>
<dbReference type="InterPro" id="IPR001932">
    <property type="entry name" value="PPM-type_phosphatase-like_dom"/>
</dbReference>
<dbReference type="RefSeq" id="WP_214056433.1">
    <property type="nucleotide sequence ID" value="NZ_BAAAHS010000015.1"/>
</dbReference>